<name>A0AAU8B3B7_9CAUD</name>
<organism evidence="2">
    <name type="scientific">Dulem virus 29</name>
    <dbReference type="NCBI Taxonomy" id="3145747"/>
    <lineage>
        <taxon>Viruses</taxon>
        <taxon>Duplodnaviria</taxon>
        <taxon>Heunggongvirae</taxon>
        <taxon>Uroviricota</taxon>
        <taxon>Caudoviricetes</taxon>
    </lineage>
</organism>
<reference evidence="2" key="1">
    <citation type="submission" date="2024-03" db="EMBL/GenBank/DDBJ databases">
        <title>Diverse circular DNA viruses in blood, oral, and fecal samples of captive lemurs.</title>
        <authorList>
            <person name="Paietta E.N."/>
            <person name="Kraberger S."/>
            <person name="Lund M.C."/>
            <person name="Custer J.M."/>
            <person name="Vargas K.M."/>
            <person name="Ehmke E.E."/>
            <person name="Yoder A.D."/>
            <person name="Varsani A."/>
        </authorList>
    </citation>
    <scope>NUCLEOTIDE SEQUENCE</scope>
    <source>
        <strain evidence="1">Duke_21_2</strain>
        <strain evidence="2">Duke_25FS_5</strain>
    </source>
</reference>
<protein>
    <submittedName>
        <fullName evidence="2">Uncharacterized protein</fullName>
    </submittedName>
</protein>
<accession>A0AAU8B3B7</accession>
<dbReference type="EMBL" id="PP511380">
    <property type="protein sequence ID" value="XCD03742.1"/>
    <property type="molecule type" value="Genomic_DNA"/>
</dbReference>
<evidence type="ECO:0000313" key="1">
    <source>
        <dbReference type="EMBL" id="XCD03742.1"/>
    </source>
</evidence>
<evidence type="ECO:0000313" key="2">
    <source>
        <dbReference type="EMBL" id="XCD06182.1"/>
    </source>
</evidence>
<proteinExistence type="predicted"/>
<sequence length="83" mass="10269">MRKKYGLTRHERALLDKAQYYQYKADEMHRRFADSLQNRFYNSATINDFEEWDLWTLNESGDRSGTEQEARFWRKVRDEEEIK</sequence>
<dbReference type="EMBL" id="PP511642">
    <property type="protein sequence ID" value="XCD06182.1"/>
    <property type="molecule type" value="Genomic_DNA"/>
</dbReference>